<accession>A0AAX0RUJ3</accession>
<dbReference type="AlphaFoldDB" id="A0AAX0RUJ3"/>
<organism evidence="2 3">
    <name type="scientific">Peribacillus butanolivorans</name>
    <dbReference type="NCBI Taxonomy" id="421767"/>
    <lineage>
        <taxon>Bacteria</taxon>
        <taxon>Bacillati</taxon>
        <taxon>Bacillota</taxon>
        <taxon>Bacilli</taxon>
        <taxon>Bacillales</taxon>
        <taxon>Bacillaceae</taxon>
        <taxon>Peribacillus</taxon>
    </lineage>
</organism>
<dbReference type="GeneID" id="95400845"/>
<dbReference type="Proteomes" id="UP000220106">
    <property type="component" value="Unassembled WGS sequence"/>
</dbReference>
<dbReference type="EMBL" id="CP030926">
    <property type="protein sequence ID" value="AXN40748.1"/>
    <property type="molecule type" value="Genomic_DNA"/>
</dbReference>
<dbReference type="KEGG" id="pbut:DTO10_21800"/>
<name>A0AAX0RUJ3_9BACI</name>
<proteinExistence type="predicted"/>
<evidence type="ECO:0000313" key="1">
    <source>
        <dbReference type="EMBL" id="AXN40748.1"/>
    </source>
</evidence>
<evidence type="ECO:0000313" key="4">
    <source>
        <dbReference type="Proteomes" id="UP000260457"/>
    </source>
</evidence>
<sequence length="71" mass="7885">MEREIKSFEVVSGAVVNTISIGREFGGEVVEDIILHDGVFKLFNRKDELITEINLPVVGVKYEYKGGELSA</sequence>
<evidence type="ECO:0000313" key="2">
    <source>
        <dbReference type="EMBL" id="PEJ24883.1"/>
    </source>
</evidence>
<keyword evidence="4" id="KW-1185">Reference proteome</keyword>
<reference evidence="2 3" key="1">
    <citation type="submission" date="2017-09" db="EMBL/GenBank/DDBJ databases">
        <title>Large-scale bioinformatics analysis of Bacillus genomes uncovers conserved roles of natural products in bacterial physiology.</title>
        <authorList>
            <consortium name="Agbiome Team Llc"/>
            <person name="Bleich R.M."/>
            <person name="Kirk G.J."/>
            <person name="Santa Maria K.C."/>
            <person name="Allen S.E."/>
            <person name="Farag S."/>
            <person name="Shank E.A."/>
            <person name="Bowers A."/>
        </authorList>
    </citation>
    <scope>NUCLEOTIDE SEQUENCE [LARGE SCALE GENOMIC DNA]</scope>
    <source>
        <strain evidence="2 3">AFS003229</strain>
    </source>
</reference>
<protein>
    <submittedName>
        <fullName evidence="2">Uncharacterized protein</fullName>
    </submittedName>
</protein>
<reference evidence="1 4" key="2">
    <citation type="submission" date="2018-07" db="EMBL/GenBank/DDBJ databases">
        <title>The molecular basis for the intramolecular migration of carboxyl group in the catabolism of para-hydroxybenzoate via gentisate.</title>
        <authorList>
            <person name="Zhao H."/>
            <person name="Xu Y."/>
            <person name="Lin S."/>
            <person name="Spain J.C."/>
            <person name="Zhou N.-Y."/>
        </authorList>
    </citation>
    <scope>NUCLEOTIDE SEQUENCE [LARGE SCALE GENOMIC DNA]</scope>
    <source>
        <strain evidence="1 4">PHB-7a</strain>
    </source>
</reference>
<evidence type="ECO:0000313" key="3">
    <source>
        <dbReference type="Proteomes" id="UP000220106"/>
    </source>
</evidence>
<dbReference type="Proteomes" id="UP000260457">
    <property type="component" value="Chromosome"/>
</dbReference>
<dbReference type="EMBL" id="NUEQ01000124">
    <property type="protein sequence ID" value="PEJ24883.1"/>
    <property type="molecule type" value="Genomic_DNA"/>
</dbReference>
<gene>
    <name evidence="2" type="ORF">CN689_26815</name>
    <name evidence="1" type="ORF">DTO10_21800</name>
</gene>
<dbReference type="RefSeq" id="WP_056523836.1">
    <property type="nucleotide sequence ID" value="NZ_CP030926.1"/>
</dbReference>